<accession>A0AAW1D8M6</accession>
<dbReference type="InterPro" id="IPR019791">
    <property type="entry name" value="Haem_peroxidase_animal"/>
</dbReference>
<organism evidence="2 3">
    <name type="scientific">Rhynocoris fuscipes</name>
    <dbReference type="NCBI Taxonomy" id="488301"/>
    <lineage>
        <taxon>Eukaryota</taxon>
        <taxon>Metazoa</taxon>
        <taxon>Ecdysozoa</taxon>
        <taxon>Arthropoda</taxon>
        <taxon>Hexapoda</taxon>
        <taxon>Insecta</taxon>
        <taxon>Pterygota</taxon>
        <taxon>Neoptera</taxon>
        <taxon>Paraneoptera</taxon>
        <taxon>Hemiptera</taxon>
        <taxon>Heteroptera</taxon>
        <taxon>Panheteroptera</taxon>
        <taxon>Cimicomorpha</taxon>
        <taxon>Reduviidae</taxon>
        <taxon>Harpactorinae</taxon>
        <taxon>Harpactorini</taxon>
        <taxon>Rhynocoris</taxon>
    </lineage>
</organism>
<dbReference type="SUPFAM" id="SSF48113">
    <property type="entry name" value="Heme-dependent peroxidases"/>
    <property type="match status" value="1"/>
</dbReference>
<dbReference type="EMBL" id="JAPXFL010000005">
    <property type="protein sequence ID" value="KAK9507071.1"/>
    <property type="molecule type" value="Genomic_DNA"/>
</dbReference>
<dbReference type="PANTHER" id="PTHR11475">
    <property type="entry name" value="OXIDASE/PEROXIDASE"/>
    <property type="match status" value="1"/>
</dbReference>
<reference evidence="2 3" key="1">
    <citation type="submission" date="2022-12" db="EMBL/GenBank/DDBJ databases">
        <title>Chromosome-level genome assembly of true bugs.</title>
        <authorList>
            <person name="Ma L."/>
            <person name="Li H."/>
        </authorList>
    </citation>
    <scope>NUCLEOTIDE SEQUENCE [LARGE SCALE GENOMIC DNA]</scope>
    <source>
        <strain evidence="2">Lab_2022b</strain>
    </source>
</reference>
<dbReference type="Proteomes" id="UP001461498">
    <property type="component" value="Unassembled WGS sequence"/>
</dbReference>
<comment type="caution">
    <text evidence="2">The sequence shown here is derived from an EMBL/GenBank/DDBJ whole genome shotgun (WGS) entry which is preliminary data.</text>
</comment>
<dbReference type="GO" id="GO:0020037">
    <property type="term" value="F:heme binding"/>
    <property type="evidence" value="ECO:0007669"/>
    <property type="project" value="InterPro"/>
</dbReference>
<sequence length="127" mass="14673">MRMETTRFGYSRISEPRVSKDGYPLPLVRLVSTMVHADKPIRHQHTVTFMFASWGQLVDHDVSLTAETKDPVTRKDILCCENQRHPNCLPIEVPPDDPFFSKQPFKKRCINFLRSLNGIRFGCKLGK</sequence>
<name>A0AAW1D8M6_9HEMI</name>
<keyword evidence="1" id="KW-0575">Peroxidase</keyword>
<dbReference type="AlphaFoldDB" id="A0AAW1D8M6"/>
<evidence type="ECO:0000313" key="2">
    <source>
        <dbReference type="EMBL" id="KAK9507071.1"/>
    </source>
</evidence>
<protein>
    <recommendedName>
        <fullName evidence="4">Peroxidase</fullName>
    </recommendedName>
</protein>
<gene>
    <name evidence="2" type="ORF">O3M35_008894</name>
</gene>
<dbReference type="Gene3D" id="1.10.640.10">
    <property type="entry name" value="Haem peroxidase domain superfamily, animal type"/>
    <property type="match status" value="1"/>
</dbReference>
<evidence type="ECO:0008006" key="4">
    <source>
        <dbReference type="Google" id="ProtNLM"/>
    </source>
</evidence>
<evidence type="ECO:0000313" key="3">
    <source>
        <dbReference type="Proteomes" id="UP001461498"/>
    </source>
</evidence>
<dbReference type="InterPro" id="IPR010255">
    <property type="entry name" value="Haem_peroxidase_sf"/>
</dbReference>
<dbReference type="Pfam" id="PF03098">
    <property type="entry name" value="An_peroxidase"/>
    <property type="match status" value="1"/>
</dbReference>
<keyword evidence="3" id="KW-1185">Reference proteome</keyword>
<dbReference type="InterPro" id="IPR037120">
    <property type="entry name" value="Haem_peroxidase_sf_animal"/>
</dbReference>
<dbReference type="PROSITE" id="PS50292">
    <property type="entry name" value="PEROXIDASE_3"/>
    <property type="match status" value="1"/>
</dbReference>
<dbReference type="PANTHER" id="PTHR11475:SF106">
    <property type="entry name" value="CURLY SU"/>
    <property type="match status" value="1"/>
</dbReference>
<keyword evidence="1" id="KW-0560">Oxidoreductase</keyword>
<proteinExistence type="predicted"/>
<dbReference type="GO" id="GO:0006979">
    <property type="term" value="P:response to oxidative stress"/>
    <property type="evidence" value="ECO:0007669"/>
    <property type="project" value="InterPro"/>
</dbReference>
<dbReference type="GO" id="GO:0004601">
    <property type="term" value="F:peroxidase activity"/>
    <property type="evidence" value="ECO:0007669"/>
    <property type="project" value="UniProtKB-KW"/>
</dbReference>
<evidence type="ECO:0000256" key="1">
    <source>
        <dbReference type="ARBA" id="ARBA00022559"/>
    </source>
</evidence>